<dbReference type="PIRSF" id="PIRSF018008">
    <property type="entry name" value="UCP018008"/>
    <property type="match status" value="1"/>
</dbReference>
<proteinExistence type="predicted"/>
<dbReference type="Pfam" id="PF04250">
    <property type="entry name" value="DUF429"/>
    <property type="match status" value="1"/>
</dbReference>
<dbReference type="AlphaFoldDB" id="A0A3B7MLH6"/>
<sequence>MRFLGVDLAWQGGASGYCCLQWQGQDLALVARDRSRDTDELLAWIDRDAPSTQVAMVAVDAPLIIPNSRGMRTCDRQSHQVLGRYHAGCYPANQQSPFASHTTGFSAALSQRGFHHAPTIVPQEQGRFQIEVFPHATAIALFQLDQIIKYKKGRLAERAKGLAKLRDLMATHLPHCEPPLALELTTEIPTNGRDLKALEDQLDAVLCAYTAAYWWYWGRDRHWVLGGESFSPKPAATDAYLKTGYIVVPRA</sequence>
<dbReference type="EMBL" id="CP032152">
    <property type="protein sequence ID" value="AXY67966.1"/>
    <property type="molecule type" value="Genomic_DNA"/>
</dbReference>
<evidence type="ECO:0000313" key="2">
    <source>
        <dbReference type="Proteomes" id="UP000261812"/>
    </source>
</evidence>
<evidence type="ECO:0000313" key="1">
    <source>
        <dbReference type="EMBL" id="AXY67966.1"/>
    </source>
</evidence>
<protein>
    <submittedName>
        <fullName evidence="1">DUF429 domain-containing protein</fullName>
    </submittedName>
</protein>
<keyword evidence="2" id="KW-1185">Reference proteome</keyword>
<name>A0A3B7MLH6_9CYAN</name>
<dbReference type="InterPro" id="IPR008306">
    <property type="entry name" value="UCP018008"/>
</dbReference>
<reference evidence="2" key="1">
    <citation type="submission" date="2018-09" db="EMBL/GenBank/DDBJ databases">
        <title>Complete genome sequence of thermophilic cyanobacteria strain Thermosynechococcus elongatus PKUAC-SCTE542.</title>
        <authorList>
            <person name="Liang Y."/>
            <person name="Tang J."/>
            <person name="Daroch M."/>
        </authorList>
    </citation>
    <scope>NUCLEOTIDE SEQUENCE [LARGE SCALE GENOMIC DNA]</scope>
    <source>
        <strain evidence="2">E542</strain>
    </source>
</reference>
<dbReference type="InterPro" id="IPR007362">
    <property type="entry name" value="DUF429"/>
</dbReference>
<gene>
    <name evidence="1" type="ORF">D3A95_07090</name>
</gene>
<dbReference type="RefSeq" id="WP_181494368.1">
    <property type="nucleotide sequence ID" value="NZ_CP032152.1"/>
</dbReference>
<dbReference type="Proteomes" id="UP000261812">
    <property type="component" value="Chromosome"/>
</dbReference>
<dbReference type="KEGG" id="tsq:D3A95_07090"/>
<organism evidence="1 2">
    <name type="scientific">Thermosynechococcus sichuanensis E542</name>
    <dbReference type="NCBI Taxonomy" id="2016101"/>
    <lineage>
        <taxon>Bacteria</taxon>
        <taxon>Bacillati</taxon>
        <taxon>Cyanobacteriota</taxon>
        <taxon>Cyanophyceae</taxon>
        <taxon>Acaryochloridales</taxon>
        <taxon>Thermosynechococcaceae</taxon>
        <taxon>Thermosynechococcus</taxon>
        <taxon>Thermosynechococcus sichuanensis</taxon>
    </lineage>
</organism>
<accession>A0A3B7MLH6</accession>